<dbReference type="EMBL" id="PCXQ01000004">
    <property type="protein sequence ID" value="PJE51055.1"/>
    <property type="molecule type" value="Genomic_DNA"/>
</dbReference>
<sequence length="192" mass="22597">MTNTTSYLGLCYHYIRSRQSQKDFPRILGSSQEEFIKHVEALKKQFRIIDPKELIDLHYGKHTLQDARPGILVTFDDGLSDHYLAAQILNSLGINALFFVPTCVFSENLPANPIIIHYGIAIFGVKYFLEVYNHIVSNENLSEHQILYNNRLDPWEIIKRLNQSLNMNYITLHLEKYSWKYTTYYYSRMHTT</sequence>
<accession>A0A2J0Q7V1</accession>
<dbReference type="Gene3D" id="3.20.20.370">
    <property type="entry name" value="Glycoside hydrolase/deacetylase"/>
    <property type="match status" value="1"/>
</dbReference>
<name>A0A2J0Q7V1_9BACT</name>
<dbReference type="Proteomes" id="UP000228496">
    <property type="component" value="Unassembled WGS sequence"/>
</dbReference>
<dbReference type="SUPFAM" id="SSF88713">
    <property type="entry name" value="Glycoside hydrolase/deacetylase"/>
    <property type="match status" value="1"/>
</dbReference>
<proteinExistence type="predicted"/>
<comment type="caution">
    <text evidence="1">The sequence shown here is derived from an EMBL/GenBank/DDBJ whole genome shotgun (WGS) entry which is preliminary data.</text>
</comment>
<dbReference type="PANTHER" id="PTHR34216">
    <property type="match status" value="1"/>
</dbReference>
<protein>
    <recommendedName>
        <fullName evidence="3">NodB homology domain-containing protein</fullName>
    </recommendedName>
</protein>
<dbReference type="PANTHER" id="PTHR34216:SF3">
    <property type="entry name" value="POLY-BETA-1,6-N-ACETYL-D-GLUCOSAMINE N-DEACETYLASE"/>
    <property type="match status" value="1"/>
</dbReference>
<evidence type="ECO:0008006" key="3">
    <source>
        <dbReference type="Google" id="ProtNLM"/>
    </source>
</evidence>
<reference evidence="1 2" key="1">
    <citation type="submission" date="2017-09" db="EMBL/GenBank/DDBJ databases">
        <title>Depth-based differentiation of microbial function through sediment-hosted aquifers and enrichment of novel symbionts in the deep terrestrial subsurface.</title>
        <authorList>
            <person name="Probst A.J."/>
            <person name="Ladd B."/>
            <person name="Jarett J.K."/>
            <person name="Geller-Mcgrath D.E."/>
            <person name="Sieber C.M."/>
            <person name="Emerson J.B."/>
            <person name="Anantharaman K."/>
            <person name="Thomas B.C."/>
            <person name="Malmstrom R."/>
            <person name="Stieglmeier M."/>
            <person name="Klingl A."/>
            <person name="Woyke T."/>
            <person name="Ryan C.M."/>
            <person name="Banfield J.F."/>
        </authorList>
    </citation>
    <scope>NUCLEOTIDE SEQUENCE [LARGE SCALE GENOMIC DNA]</scope>
    <source>
        <strain evidence="1">CG10_big_fil_rev_8_21_14_0_10_36_16</strain>
    </source>
</reference>
<dbReference type="InterPro" id="IPR011330">
    <property type="entry name" value="Glyco_hydro/deAcase_b/a-brl"/>
</dbReference>
<dbReference type="GO" id="GO:0005975">
    <property type="term" value="P:carbohydrate metabolic process"/>
    <property type="evidence" value="ECO:0007669"/>
    <property type="project" value="InterPro"/>
</dbReference>
<dbReference type="AlphaFoldDB" id="A0A2J0Q7V1"/>
<organism evidence="1 2">
    <name type="scientific">Candidatus Yanofskybacteria bacterium CG10_big_fil_rev_8_21_14_0_10_36_16</name>
    <dbReference type="NCBI Taxonomy" id="1975096"/>
    <lineage>
        <taxon>Bacteria</taxon>
        <taxon>Candidatus Yanofskyibacteriota</taxon>
    </lineage>
</organism>
<evidence type="ECO:0000313" key="1">
    <source>
        <dbReference type="EMBL" id="PJE51055.1"/>
    </source>
</evidence>
<gene>
    <name evidence="1" type="ORF">COV29_02155</name>
</gene>
<dbReference type="InterPro" id="IPR051398">
    <property type="entry name" value="Polysacch_Deacetylase"/>
</dbReference>
<evidence type="ECO:0000313" key="2">
    <source>
        <dbReference type="Proteomes" id="UP000228496"/>
    </source>
</evidence>